<dbReference type="Pfam" id="PF02652">
    <property type="entry name" value="Lactate_perm"/>
    <property type="match status" value="1"/>
</dbReference>
<protein>
    <recommendedName>
        <fullName evidence="8">L-lactate permease</fullName>
    </recommendedName>
</protein>
<keyword evidence="10" id="KW-1185">Reference proteome</keyword>
<comment type="function">
    <text evidence="8">Uptake of L-lactate across the membrane. Can also transport D-lactate and glycolate.</text>
</comment>
<evidence type="ECO:0000313" key="10">
    <source>
        <dbReference type="Proteomes" id="UP000278983"/>
    </source>
</evidence>
<keyword evidence="6 8" id="KW-1133">Transmembrane helix</keyword>
<feature type="transmembrane region" description="Helical" evidence="8">
    <location>
        <begin position="380"/>
        <end position="397"/>
    </location>
</feature>
<evidence type="ECO:0000313" key="9">
    <source>
        <dbReference type="EMBL" id="RUL58896.1"/>
    </source>
</evidence>
<feature type="transmembrane region" description="Helical" evidence="8">
    <location>
        <begin position="129"/>
        <end position="148"/>
    </location>
</feature>
<comment type="similarity">
    <text evidence="2 8">Belongs to the lactate permease family.</text>
</comment>
<dbReference type="GO" id="GO:0005886">
    <property type="term" value="C:plasma membrane"/>
    <property type="evidence" value="ECO:0007669"/>
    <property type="project" value="UniProtKB-SubCell"/>
</dbReference>
<feature type="transmembrane region" description="Helical" evidence="8">
    <location>
        <begin position="503"/>
        <end position="522"/>
    </location>
</feature>
<organism evidence="9 10">
    <name type="scientific">Prevotella koreensis</name>
    <dbReference type="NCBI Taxonomy" id="2490854"/>
    <lineage>
        <taxon>Bacteria</taxon>
        <taxon>Pseudomonadati</taxon>
        <taxon>Bacteroidota</taxon>
        <taxon>Bacteroidia</taxon>
        <taxon>Bacteroidales</taxon>
        <taxon>Prevotellaceae</taxon>
        <taxon>Prevotella</taxon>
    </lineage>
</organism>
<evidence type="ECO:0000256" key="7">
    <source>
        <dbReference type="ARBA" id="ARBA00023136"/>
    </source>
</evidence>
<sequence>MSAIVSIVPIILLFVLMLGFKMAGHKSAFITLVVTILLALFAAPAMDMVPEKFQDASIFGVVGWSFVEGVFKALFPILIIIMMALYSYNILLETKEIEVIKAQFTSISDDKGIVVLLMVWGFGGLLEGMAGFGTAVAIPAAILIGLGFKPMFSALVALIANTVAVAFGAVGVPVTTLCNEVTAGGAASAEFISQTSSFIVIQLVILFFIIPFIILMITDRKAIVKNVLLSLWTGIISFAAQYSCARFLGAETPAILGSIAAIVAIIIYAKLFVKNPKTENSEKTEKKSYTLNETFRAWSVYLFILVFILISGALCPPVNTFLKTHLVTKLTLPVIGSTVSFGWISNAGLMLFLGATIGGMVQGMSFVKLMVLLARTIVKSNKTIITIVSLIALSSVMNNSGMINAIAVGLVALTGSFYPFFAPLIGAIGTFVTGSDTSANILFGKLQANVASQLGLTPDQSTWLVASNTTGATGGKMISPQSIAIATAACDMGGKDGEILKSAIPYAALYIIISGLMVYFGLTII</sequence>
<feature type="transmembrane region" description="Helical" evidence="8">
    <location>
        <begin position="73"/>
        <end position="92"/>
    </location>
</feature>
<name>A0A3S0RNA5_9BACT</name>
<keyword evidence="4 8" id="KW-1003">Cell membrane</keyword>
<dbReference type="Proteomes" id="UP000278983">
    <property type="component" value="Unassembled WGS sequence"/>
</dbReference>
<dbReference type="InterPro" id="IPR003804">
    <property type="entry name" value="Lactate_perm"/>
</dbReference>
<evidence type="ECO:0000256" key="6">
    <source>
        <dbReference type="ARBA" id="ARBA00022989"/>
    </source>
</evidence>
<reference evidence="9 10" key="1">
    <citation type="submission" date="2018-12" db="EMBL/GenBank/DDBJ databases">
        <title>Genome sequencing of Prevotella sp. KCOM 3155 (= JS262).</title>
        <authorList>
            <person name="Kook J.-K."/>
            <person name="Park S.-N."/>
            <person name="Lim Y.K."/>
        </authorList>
    </citation>
    <scope>NUCLEOTIDE SEQUENCE [LARGE SCALE GENOMIC DNA]</scope>
    <source>
        <strain evidence="9 10">KCOM 3155</strain>
    </source>
</reference>
<proteinExistence type="inferred from homology"/>
<dbReference type="PANTHER" id="PTHR30003:SF0">
    <property type="entry name" value="GLYCOLATE PERMEASE GLCA-RELATED"/>
    <property type="match status" value="1"/>
</dbReference>
<accession>A0A3S0RNA5</accession>
<feature type="transmembrane region" description="Helical" evidence="8">
    <location>
        <begin position="254"/>
        <end position="273"/>
    </location>
</feature>
<dbReference type="EMBL" id="RYYU01000001">
    <property type="protein sequence ID" value="RUL58896.1"/>
    <property type="molecule type" value="Genomic_DNA"/>
</dbReference>
<comment type="subcellular location">
    <subcellularLocation>
        <location evidence="1 8">Cell membrane</location>
        <topology evidence="1 8">Multi-pass membrane protein</topology>
    </subcellularLocation>
</comment>
<dbReference type="GO" id="GO:0015295">
    <property type="term" value="F:solute:proton symporter activity"/>
    <property type="evidence" value="ECO:0007669"/>
    <property type="project" value="TreeGrafter"/>
</dbReference>
<dbReference type="OrthoDB" id="9761056at2"/>
<evidence type="ECO:0000256" key="4">
    <source>
        <dbReference type="ARBA" id="ARBA00022475"/>
    </source>
</evidence>
<evidence type="ECO:0000256" key="8">
    <source>
        <dbReference type="RuleBase" id="RU365092"/>
    </source>
</evidence>
<feature type="transmembrane region" description="Helical" evidence="8">
    <location>
        <begin position="334"/>
        <end position="359"/>
    </location>
</feature>
<dbReference type="RefSeq" id="WP_126677968.1">
    <property type="nucleotide sequence ID" value="NZ_CAUTIM010000052.1"/>
</dbReference>
<feature type="transmembrane region" description="Helical" evidence="8">
    <location>
        <begin position="294"/>
        <end position="314"/>
    </location>
</feature>
<evidence type="ECO:0000256" key="1">
    <source>
        <dbReference type="ARBA" id="ARBA00004651"/>
    </source>
</evidence>
<feature type="transmembrane region" description="Helical" evidence="8">
    <location>
        <begin position="197"/>
        <end position="217"/>
    </location>
</feature>
<feature type="transmembrane region" description="Helical" evidence="8">
    <location>
        <begin position="28"/>
        <end position="46"/>
    </location>
</feature>
<dbReference type="PANTHER" id="PTHR30003">
    <property type="entry name" value="L-LACTATE PERMEASE"/>
    <property type="match status" value="1"/>
</dbReference>
<evidence type="ECO:0000256" key="3">
    <source>
        <dbReference type="ARBA" id="ARBA00022448"/>
    </source>
</evidence>
<feature type="transmembrane region" description="Helical" evidence="8">
    <location>
        <begin position="6"/>
        <end position="23"/>
    </location>
</feature>
<evidence type="ECO:0000256" key="2">
    <source>
        <dbReference type="ARBA" id="ARBA00010100"/>
    </source>
</evidence>
<dbReference type="AlphaFoldDB" id="A0A3S0RNA5"/>
<comment type="caution">
    <text evidence="9">The sequence shown here is derived from an EMBL/GenBank/DDBJ whole genome shotgun (WGS) entry which is preliminary data.</text>
</comment>
<gene>
    <name evidence="9" type="ORF">EHV08_03345</name>
</gene>
<keyword evidence="3 8" id="KW-0813">Transport</keyword>
<evidence type="ECO:0000256" key="5">
    <source>
        <dbReference type="ARBA" id="ARBA00022692"/>
    </source>
</evidence>
<feature type="transmembrane region" description="Helical" evidence="8">
    <location>
        <begin position="229"/>
        <end position="248"/>
    </location>
</feature>
<keyword evidence="7 8" id="KW-0472">Membrane</keyword>
<feature type="transmembrane region" description="Helical" evidence="8">
    <location>
        <begin position="403"/>
        <end position="421"/>
    </location>
</feature>
<dbReference type="GO" id="GO:0015129">
    <property type="term" value="F:lactate transmembrane transporter activity"/>
    <property type="evidence" value="ECO:0007669"/>
    <property type="project" value="UniProtKB-UniRule"/>
</dbReference>
<feature type="transmembrane region" description="Helical" evidence="8">
    <location>
        <begin position="155"/>
        <end position="177"/>
    </location>
</feature>
<keyword evidence="5 8" id="KW-0812">Transmembrane</keyword>
<dbReference type="NCBIfam" id="TIGR00795">
    <property type="entry name" value="lctP"/>
    <property type="match status" value="1"/>
</dbReference>